<evidence type="ECO:0000313" key="7">
    <source>
        <dbReference type="Proteomes" id="UP001558632"/>
    </source>
</evidence>
<dbReference type="PANTHER" id="PTHR42861">
    <property type="entry name" value="CALCIUM-TRANSPORTING ATPASE"/>
    <property type="match status" value="1"/>
</dbReference>
<dbReference type="Gene3D" id="1.20.1110.10">
    <property type="entry name" value="Calcium-transporting ATPase, transmembrane domain"/>
    <property type="match status" value="1"/>
</dbReference>
<evidence type="ECO:0000256" key="1">
    <source>
        <dbReference type="ARBA" id="ARBA00004326"/>
    </source>
</evidence>
<evidence type="ECO:0000256" key="2">
    <source>
        <dbReference type="ARBA" id="ARBA00012790"/>
    </source>
</evidence>
<keyword evidence="7" id="KW-1185">Reference proteome</keyword>
<comment type="subcellular location">
    <subcellularLocation>
        <location evidence="1">Sarcoplasmic reticulum membrane</location>
        <topology evidence="1">Multi-pass membrane protein</topology>
    </subcellularLocation>
</comment>
<name>A0ABR3KJJ2_TRISP</name>
<dbReference type="EMBL" id="JBEUSY010000340">
    <property type="protein sequence ID" value="KAL1237687.1"/>
    <property type="molecule type" value="Genomic_DNA"/>
</dbReference>
<keyword evidence="3" id="KW-0703">Sarcoplasmic reticulum</keyword>
<protein>
    <recommendedName>
        <fullName evidence="2">P-type Ca(2+) transporter</fullName>
        <ecNumber evidence="2">7.2.2.10</ecNumber>
    </recommendedName>
</protein>
<dbReference type="InterPro" id="IPR023298">
    <property type="entry name" value="ATPase_P-typ_TM_dom_sf"/>
</dbReference>
<dbReference type="EC" id="7.2.2.10" evidence="2"/>
<gene>
    <name evidence="6" type="ORF">TSPI_10094</name>
</gene>
<dbReference type="InterPro" id="IPR059000">
    <property type="entry name" value="ATPase_P-type_domA"/>
</dbReference>
<dbReference type="InterPro" id="IPR008250">
    <property type="entry name" value="ATPase_P-typ_transduc_dom_A_sf"/>
</dbReference>
<sequence>MIKAKELVPGDIVEVSVGDKIPSDMRIIKIYSTTLRIDQSILTGESVSVIKHIDVIPDMKAVNQDKKNILFSGTNVASGRARCIVVGTGLNTEIGKIRTEMVQTETERTPLQQKLDEFGEQLSKVISIICVAVWAINIGHFRILPTEDRGFEVRFITSKLQLPWPLLQFPKVCLLSSQPAWLWAPVEWPRKMQSFDHFQVLRLWAALR</sequence>
<dbReference type="Pfam" id="PF00122">
    <property type="entry name" value="E1-E2_ATPase"/>
    <property type="match status" value="1"/>
</dbReference>
<organism evidence="6 7">
    <name type="scientific">Trichinella spiralis</name>
    <name type="common">Trichina worm</name>
    <dbReference type="NCBI Taxonomy" id="6334"/>
    <lineage>
        <taxon>Eukaryota</taxon>
        <taxon>Metazoa</taxon>
        <taxon>Ecdysozoa</taxon>
        <taxon>Nematoda</taxon>
        <taxon>Enoplea</taxon>
        <taxon>Dorylaimia</taxon>
        <taxon>Trichinellida</taxon>
        <taxon>Trichinellidae</taxon>
        <taxon>Trichinella</taxon>
    </lineage>
</organism>
<reference evidence="6 7" key="1">
    <citation type="submission" date="2024-07" db="EMBL/GenBank/DDBJ databases">
        <title>Enhanced genomic and transcriptomic resources for Trichinella pseudospiralis and T. spiralis underpin the discovery of pronounced molecular differences between stages and species.</title>
        <authorList>
            <person name="Pasi K.K."/>
            <person name="La Rosa G."/>
            <person name="Gomez-Morales M.A."/>
            <person name="Tosini F."/>
            <person name="Sumanam S."/>
            <person name="Young N.D."/>
            <person name="Chang B.C."/>
            <person name="Robin G.B."/>
        </authorList>
    </citation>
    <scope>NUCLEOTIDE SEQUENCE [LARGE SCALE GENOMIC DNA]</scope>
    <source>
        <strain evidence="6">ISS534</strain>
    </source>
</reference>
<comment type="catalytic activity">
    <reaction evidence="4">
        <text>Ca(2+)(in) + ATP + H2O = Ca(2+)(out) + ADP + phosphate + H(+)</text>
        <dbReference type="Rhea" id="RHEA:18105"/>
        <dbReference type="ChEBI" id="CHEBI:15377"/>
        <dbReference type="ChEBI" id="CHEBI:15378"/>
        <dbReference type="ChEBI" id="CHEBI:29108"/>
        <dbReference type="ChEBI" id="CHEBI:30616"/>
        <dbReference type="ChEBI" id="CHEBI:43474"/>
        <dbReference type="ChEBI" id="CHEBI:456216"/>
        <dbReference type="EC" id="7.2.2.10"/>
    </reaction>
</comment>
<evidence type="ECO:0000256" key="4">
    <source>
        <dbReference type="ARBA" id="ARBA00048694"/>
    </source>
</evidence>
<feature type="domain" description="P-type ATPase A" evidence="5">
    <location>
        <begin position="2"/>
        <end position="99"/>
    </location>
</feature>
<evidence type="ECO:0000259" key="5">
    <source>
        <dbReference type="Pfam" id="PF00122"/>
    </source>
</evidence>
<accession>A0ABR3KJJ2</accession>
<evidence type="ECO:0000313" key="6">
    <source>
        <dbReference type="EMBL" id="KAL1237687.1"/>
    </source>
</evidence>
<evidence type="ECO:0000256" key="3">
    <source>
        <dbReference type="ARBA" id="ARBA00022951"/>
    </source>
</evidence>
<dbReference type="SUPFAM" id="SSF81653">
    <property type="entry name" value="Calcium ATPase, transduction domain A"/>
    <property type="match status" value="1"/>
</dbReference>
<dbReference type="Gene3D" id="2.70.150.10">
    <property type="entry name" value="Calcium-transporting ATPase, cytoplasmic transduction domain A"/>
    <property type="match status" value="1"/>
</dbReference>
<proteinExistence type="predicted"/>
<dbReference type="SUPFAM" id="SSF81665">
    <property type="entry name" value="Calcium ATPase, transmembrane domain M"/>
    <property type="match status" value="1"/>
</dbReference>
<comment type="caution">
    <text evidence="6">The sequence shown here is derived from an EMBL/GenBank/DDBJ whole genome shotgun (WGS) entry which is preliminary data.</text>
</comment>
<dbReference type="Proteomes" id="UP001558632">
    <property type="component" value="Unassembled WGS sequence"/>
</dbReference>